<evidence type="ECO:0000256" key="1">
    <source>
        <dbReference type="ARBA" id="ARBA00023002"/>
    </source>
</evidence>
<dbReference type="GO" id="GO:0016491">
    <property type="term" value="F:oxidoreductase activity"/>
    <property type="evidence" value="ECO:0007669"/>
    <property type="project" value="UniProtKB-KW"/>
</dbReference>
<dbReference type="Proteomes" id="UP000772196">
    <property type="component" value="Unassembled WGS sequence"/>
</dbReference>
<dbReference type="NCBIfam" id="TIGR03666">
    <property type="entry name" value="Rv2061_F420"/>
    <property type="match status" value="1"/>
</dbReference>
<accession>A0ABX1H4G3</accession>
<sequence length="153" mass="16922">MKKPAIPELARFVRQYTVLLTTYKKDGTGVGTPVNLAVDGDHAYFRTYGRAWKVRRMRREARVEIAPCTFRGAPTGAAVGARVRLLDQGGEEDRHAKRLLVRKHPVVHGVLVPLVHRLVKRDRTLQYELRLTGPDEAHGGEGPPVSQAPGADG</sequence>
<dbReference type="EMBL" id="JAAWWP010000011">
    <property type="protein sequence ID" value="NKI43256.1"/>
    <property type="molecule type" value="Genomic_DNA"/>
</dbReference>
<organism evidence="3 4">
    <name type="scientific">Streptomyces physcomitrii</name>
    <dbReference type="NCBI Taxonomy" id="2724184"/>
    <lineage>
        <taxon>Bacteria</taxon>
        <taxon>Bacillati</taxon>
        <taxon>Actinomycetota</taxon>
        <taxon>Actinomycetes</taxon>
        <taxon>Kitasatosporales</taxon>
        <taxon>Streptomycetaceae</taxon>
        <taxon>Streptomyces</taxon>
    </lineage>
</organism>
<dbReference type="InterPro" id="IPR052019">
    <property type="entry name" value="F420H2_bilvrd_red/Heme_oxyg"/>
</dbReference>
<dbReference type="InterPro" id="IPR012349">
    <property type="entry name" value="Split_barrel_FMN-bd"/>
</dbReference>
<name>A0ABX1H4G3_9ACTN</name>
<proteinExistence type="predicted"/>
<keyword evidence="1 3" id="KW-0560">Oxidoreductase</keyword>
<dbReference type="Gene3D" id="2.30.110.10">
    <property type="entry name" value="Electron Transport, Fmn-binding Protein, Chain A"/>
    <property type="match status" value="1"/>
</dbReference>
<evidence type="ECO:0000256" key="2">
    <source>
        <dbReference type="SAM" id="MobiDB-lite"/>
    </source>
</evidence>
<evidence type="ECO:0000313" key="3">
    <source>
        <dbReference type="EMBL" id="NKI43256.1"/>
    </source>
</evidence>
<gene>
    <name evidence="3" type="ORF">HFV08_18825</name>
</gene>
<protein>
    <submittedName>
        <fullName evidence="3">PPOX class F420-dependent oxidoreductase</fullName>
        <ecNumber evidence="3">1.-.-.-</ecNumber>
    </submittedName>
</protein>
<dbReference type="PANTHER" id="PTHR35176">
    <property type="entry name" value="HEME OXYGENASE HI_0854-RELATED"/>
    <property type="match status" value="1"/>
</dbReference>
<comment type="caution">
    <text evidence="3">The sequence shown here is derived from an EMBL/GenBank/DDBJ whole genome shotgun (WGS) entry which is preliminary data.</text>
</comment>
<evidence type="ECO:0000313" key="4">
    <source>
        <dbReference type="Proteomes" id="UP000772196"/>
    </source>
</evidence>
<dbReference type="InterPro" id="IPR019965">
    <property type="entry name" value="PPOX_F420-dep_Rv2061_put"/>
</dbReference>
<feature type="region of interest" description="Disordered" evidence="2">
    <location>
        <begin position="132"/>
        <end position="153"/>
    </location>
</feature>
<dbReference type="PANTHER" id="PTHR35176:SF11">
    <property type="entry name" value="PYRIDOXAMINE 5'-PHOSPHATE OXIDASE FAMILY PROTEIN"/>
    <property type="match status" value="1"/>
</dbReference>
<dbReference type="EC" id="1.-.-.-" evidence="3"/>
<reference evidence="3 4" key="1">
    <citation type="submission" date="2020-04" db="EMBL/GenBank/DDBJ databases">
        <title>Phylogenetic Diversity and Antibacterial Activity against Ralstonia solanacearum of Endophytic Actinomycete Isolated from Moss.</title>
        <authorList>
            <person name="Zhuang X."/>
        </authorList>
    </citation>
    <scope>NUCLEOTIDE SEQUENCE [LARGE SCALE GENOMIC DNA]</scope>
    <source>
        <strain evidence="3 4">LD120</strain>
    </source>
</reference>
<keyword evidence="4" id="KW-1185">Reference proteome</keyword>
<dbReference type="RefSeq" id="WP_168540899.1">
    <property type="nucleotide sequence ID" value="NZ_JAAWWP010000011.1"/>
</dbReference>
<dbReference type="SUPFAM" id="SSF50475">
    <property type="entry name" value="FMN-binding split barrel"/>
    <property type="match status" value="1"/>
</dbReference>